<sequence>MAGTVRKWREKSIYENLLREEYLETEDGSTEYISGKDSCSIDTIMEMSDERRWKKINECKDMLLRRNGKENIKDDKDLQLMEELECLRPKSMIPADDPKLNGRWNFVLSKDDLGTRLIKELLPPDYHSIGNDDEKTMPSSQSSPPWKSLLSTAYQLQGLYMRIHDEQSQVEIALSSKLFFGKVPVEIVFCTSLLATNYDEETAGLLFLEKFEDVEIRFGASNGWTLPIPSNWQRFRHLEITYLDDEVVVARGSGGDPHILVRAAAGCMGGRESVVETSIVG</sequence>
<evidence type="ECO:0000313" key="1">
    <source>
        <dbReference type="EMBL" id="KAK1741250.1"/>
    </source>
</evidence>
<evidence type="ECO:0000313" key="2">
    <source>
        <dbReference type="Proteomes" id="UP001224775"/>
    </source>
</evidence>
<proteinExistence type="predicted"/>
<protein>
    <recommendedName>
        <fullName evidence="3">Plastid lipid-associated protein/fibrillin conserved domain-containing protein</fullName>
    </recommendedName>
</protein>
<reference evidence="1" key="1">
    <citation type="submission" date="2023-06" db="EMBL/GenBank/DDBJ databases">
        <title>Survivors Of The Sea: Transcriptome response of Skeletonema marinoi to long-term dormancy.</title>
        <authorList>
            <person name="Pinder M.I.M."/>
            <person name="Kourtchenko O."/>
            <person name="Robertson E.K."/>
            <person name="Larsson T."/>
            <person name="Maumus F."/>
            <person name="Osuna-Cruz C.M."/>
            <person name="Vancaester E."/>
            <person name="Stenow R."/>
            <person name="Vandepoele K."/>
            <person name="Ploug H."/>
            <person name="Bruchert V."/>
            <person name="Godhe A."/>
            <person name="Topel M."/>
        </authorList>
    </citation>
    <scope>NUCLEOTIDE SEQUENCE</scope>
    <source>
        <strain evidence="1">R05AC</strain>
    </source>
</reference>
<dbReference type="AlphaFoldDB" id="A0AAD8Y907"/>
<evidence type="ECO:0008006" key="3">
    <source>
        <dbReference type="Google" id="ProtNLM"/>
    </source>
</evidence>
<accession>A0AAD8Y907</accession>
<gene>
    <name evidence="1" type="ORF">QTG54_007728</name>
</gene>
<comment type="caution">
    <text evidence="1">The sequence shown here is derived from an EMBL/GenBank/DDBJ whole genome shotgun (WGS) entry which is preliminary data.</text>
</comment>
<organism evidence="1 2">
    <name type="scientific">Skeletonema marinoi</name>
    <dbReference type="NCBI Taxonomy" id="267567"/>
    <lineage>
        <taxon>Eukaryota</taxon>
        <taxon>Sar</taxon>
        <taxon>Stramenopiles</taxon>
        <taxon>Ochrophyta</taxon>
        <taxon>Bacillariophyta</taxon>
        <taxon>Coscinodiscophyceae</taxon>
        <taxon>Thalassiosirophycidae</taxon>
        <taxon>Thalassiosirales</taxon>
        <taxon>Skeletonemataceae</taxon>
        <taxon>Skeletonema</taxon>
        <taxon>Skeletonema marinoi-dohrnii complex</taxon>
    </lineage>
</organism>
<dbReference type="EMBL" id="JATAAI010000013">
    <property type="protein sequence ID" value="KAK1741250.1"/>
    <property type="molecule type" value="Genomic_DNA"/>
</dbReference>
<dbReference type="Proteomes" id="UP001224775">
    <property type="component" value="Unassembled WGS sequence"/>
</dbReference>
<keyword evidence="2" id="KW-1185">Reference proteome</keyword>
<name>A0AAD8Y907_9STRA</name>